<evidence type="ECO:0000256" key="1">
    <source>
        <dbReference type="SAM" id="Phobius"/>
    </source>
</evidence>
<feature type="transmembrane region" description="Helical" evidence="1">
    <location>
        <begin position="9"/>
        <end position="34"/>
    </location>
</feature>
<comment type="caution">
    <text evidence="3">The sequence shown here is derived from an EMBL/GenBank/DDBJ whole genome shotgun (WGS) entry which is preliminary data.</text>
</comment>
<dbReference type="InterPro" id="IPR023346">
    <property type="entry name" value="Lysozyme-like_dom_sf"/>
</dbReference>
<dbReference type="InterPro" id="IPR011055">
    <property type="entry name" value="Dup_hybrid_motif"/>
</dbReference>
<keyword evidence="4" id="KW-1185">Reference proteome</keyword>
<dbReference type="OrthoDB" id="9805070at2"/>
<protein>
    <recommendedName>
        <fullName evidence="2">M23ase beta-sheet core domain-containing protein</fullName>
    </recommendedName>
</protein>
<evidence type="ECO:0000313" key="4">
    <source>
        <dbReference type="Proteomes" id="UP000288028"/>
    </source>
</evidence>
<keyword evidence="1" id="KW-1133">Transmembrane helix</keyword>
<dbReference type="RefSeq" id="WP_126796176.1">
    <property type="nucleotide sequence ID" value="NZ_CP060721.1"/>
</dbReference>
<proteinExistence type="predicted"/>
<organism evidence="3 4">
    <name type="scientific">Vagococcus carniphilus</name>
    <dbReference type="NCBI Taxonomy" id="218144"/>
    <lineage>
        <taxon>Bacteria</taxon>
        <taxon>Bacillati</taxon>
        <taxon>Bacillota</taxon>
        <taxon>Bacilli</taxon>
        <taxon>Lactobacillales</taxon>
        <taxon>Enterococcaceae</taxon>
        <taxon>Vagococcus</taxon>
    </lineage>
</organism>
<feature type="domain" description="M23ase beta-sheet core" evidence="2">
    <location>
        <begin position="247"/>
        <end position="333"/>
    </location>
</feature>
<dbReference type="PANTHER" id="PTHR21666:SF270">
    <property type="entry name" value="MUREIN HYDROLASE ACTIVATOR ENVC"/>
    <property type="match status" value="1"/>
</dbReference>
<dbReference type="CDD" id="cd12797">
    <property type="entry name" value="M23_peptidase"/>
    <property type="match status" value="1"/>
</dbReference>
<evidence type="ECO:0000313" key="3">
    <source>
        <dbReference type="EMBL" id="RSU10367.1"/>
    </source>
</evidence>
<dbReference type="GO" id="GO:0004222">
    <property type="term" value="F:metalloendopeptidase activity"/>
    <property type="evidence" value="ECO:0007669"/>
    <property type="project" value="TreeGrafter"/>
</dbReference>
<gene>
    <name evidence="3" type="ORF">CBF28_13700</name>
</gene>
<dbReference type="PANTHER" id="PTHR21666">
    <property type="entry name" value="PEPTIDASE-RELATED"/>
    <property type="match status" value="1"/>
</dbReference>
<dbReference type="SUPFAM" id="SSF53955">
    <property type="entry name" value="Lysozyme-like"/>
    <property type="match status" value="1"/>
</dbReference>
<evidence type="ECO:0000259" key="2">
    <source>
        <dbReference type="Pfam" id="PF01551"/>
    </source>
</evidence>
<dbReference type="Gene3D" id="1.10.530.10">
    <property type="match status" value="1"/>
</dbReference>
<dbReference type="SUPFAM" id="SSF51261">
    <property type="entry name" value="Duplicated hybrid motif"/>
    <property type="match status" value="1"/>
</dbReference>
<reference evidence="3 4" key="1">
    <citation type="submission" date="2017-05" db="EMBL/GenBank/DDBJ databases">
        <title>Vagococcus spp. assemblies.</title>
        <authorList>
            <person name="Gulvik C.A."/>
        </authorList>
    </citation>
    <scope>NUCLEOTIDE SEQUENCE [LARGE SCALE GENOMIC DNA]</scope>
    <source>
        <strain evidence="3 4">SS1714</strain>
    </source>
</reference>
<accession>A0A430AR26</accession>
<dbReference type="CDD" id="cd13399">
    <property type="entry name" value="Slt35-like"/>
    <property type="match status" value="1"/>
</dbReference>
<keyword evidence="1" id="KW-0472">Membrane</keyword>
<dbReference type="InterPro" id="IPR016047">
    <property type="entry name" value="M23ase_b-sheet_dom"/>
</dbReference>
<dbReference type="InterPro" id="IPR050570">
    <property type="entry name" value="Cell_wall_metabolism_enzyme"/>
</dbReference>
<sequence>MKWLKRRFWLWLGGVIAPVIMWAIILLSVISVAMSLNNQNSSDMGGDIEISELGEKDIPAQYIPIYKEAGKKYDIAWTLIAAFHKVETNFGTHPSMVSSAGALGHFQFLPETWLGWGYGASPPKSVYENPAMIKKYGGYGVDADGNGKADPFNIKDSAFSNANYVSASGGMNNLRKAIFAYNHADWYVDKVLGYYNAYSKGDYRPVNGGGVSGGHGKGKYKYPIPEPIVVTSPYGYRDWSIAGGGEFHNGIDFAGNSSTPILATMDGTVVHASMIASYGNCTVIQHPNGKYSLYAHQSSIGVRVGQKVKVGQQIGVMGTTGDSTGVHLHFCITDGLFTGYQDPKPLLGL</sequence>
<dbReference type="EMBL" id="NGKB01000018">
    <property type="protein sequence ID" value="RSU10367.1"/>
    <property type="molecule type" value="Genomic_DNA"/>
</dbReference>
<dbReference type="Gene3D" id="2.70.70.10">
    <property type="entry name" value="Glucose Permease (Domain IIA)"/>
    <property type="match status" value="1"/>
</dbReference>
<dbReference type="Proteomes" id="UP000288028">
    <property type="component" value="Unassembled WGS sequence"/>
</dbReference>
<dbReference type="Pfam" id="PF01551">
    <property type="entry name" value="Peptidase_M23"/>
    <property type="match status" value="1"/>
</dbReference>
<keyword evidence="1" id="KW-0812">Transmembrane</keyword>
<dbReference type="AlphaFoldDB" id="A0A430AR26"/>
<dbReference type="GeneID" id="95582067"/>
<name>A0A430AR26_9ENTE</name>